<dbReference type="GO" id="GO:0046872">
    <property type="term" value="F:metal ion binding"/>
    <property type="evidence" value="ECO:0007669"/>
    <property type="project" value="UniProtKB-KW"/>
</dbReference>
<name>A0A1Y6CMG3_9PROT</name>
<keyword evidence="2" id="KW-0378">Hydrolase</keyword>
<dbReference type="Proteomes" id="UP000192917">
    <property type="component" value="Unassembled WGS sequence"/>
</dbReference>
<organism evidence="4 5">
    <name type="scientific">Tistlia consotensis USBA 355</name>
    <dbReference type="NCBI Taxonomy" id="560819"/>
    <lineage>
        <taxon>Bacteria</taxon>
        <taxon>Pseudomonadati</taxon>
        <taxon>Pseudomonadota</taxon>
        <taxon>Alphaproteobacteria</taxon>
        <taxon>Rhodospirillales</taxon>
        <taxon>Rhodovibrionaceae</taxon>
        <taxon>Tistlia</taxon>
    </lineage>
</organism>
<reference evidence="4 5" key="1">
    <citation type="submission" date="2017-04" db="EMBL/GenBank/DDBJ databases">
        <authorList>
            <person name="Afonso C.L."/>
            <person name="Miller P.J."/>
            <person name="Scott M.A."/>
            <person name="Spackman E."/>
            <person name="Goraichik I."/>
            <person name="Dimitrov K.M."/>
            <person name="Suarez D.L."/>
            <person name="Swayne D.E."/>
        </authorList>
    </citation>
    <scope>NUCLEOTIDE SEQUENCE [LARGE SCALE GENOMIC DNA]</scope>
    <source>
        <strain evidence="4 5">USBA 355</strain>
    </source>
</reference>
<evidence type="ECO:0000313" key="4">
    <source>
        <dbReference type="EMBL" id="SMF77763.1"/>
    </source>
</evidence>
<dbReference type="EMBL" id="FWZX01000037">
    <property type="protein sequence ID" value="SMF77763.1"/>
    <property type="molecule type" value="Genomic_DNA"/>
</dbReference>
<proteinExistence type="predicted"/>
<dbReference type="AlphaFoldDB" id="A0A1Y6CMG3"/>
<gene>
    <name evidence="4" type="ORF">SAMN05428998_13741</name>
</gene>
<dbReference type="PANTHER" id="PTHR45953:SF1">
    <property type="entry name" value="IDURONATE 2-SULFATASE"/>
    <property type="match status" value="1"/>
</dbReference>
<sequence length="543" mass="61277">MTGERNVLWIMCDQLRFDYLGCTGHPHLETPNIDALAARGVRFERAYVQSPICGPSRMSFYTGRYVRSHGSSWNKVPLRVGEPTLGDHLAELGVRNVLVGKTHMKADLAGMARLGIDPASDLGVRIAQCGFEPFERDDGLHPDGPYDPDPPYDRWLRALGYQGDNPWEDWANSAEGPDGELLSGWLLEHADKPARVKAEHSETAYMTDRAMAFIEQAGADERPWCLHLSYIKPHWPYIAPAPYHALYDARHVLPVVRDEAERRDPHPVYARYLEERFSRAFARQGVRERVIPAYMGLIRQIDDELGRLFAFLKRRGLWERTLIVFTSDHGDYLGDHWLGEKELFHECSVRIPLIVVDPSPAADATRGSVSDRLVESIDLAPTFLEFFGGAAKPHVLEGRSLLPLLRDDGSAPARPFVVSEYDYAMRRARTDLGVPISDARLWMVFDGRWKYVHARGFRPLLFDLESDPDEFRDLGADPAFADQRARLHACLSDWALQGASRITLSDAEIARATDREVPAGILIGYWDEEEVAEARRLGSGVPL</sequence>
<dbReference type="CDD" id="cd16028">
    <property type="entry name" value="PMH"/>
    <property type="match status" value="1"/>
</dbReference>
<dbReference type="InterPro" id="IPR000917">
    <property type="entry name" value="Sulfatase_N"/>
</dbReference>
<dbReference type="Pfam" id="PF00884">
    <property type="entry name" value="Sulfatase"/>
    <property type="match status" value="1"/>
</dbReference>
<keyword evidence="1" id="KW-0479">Metal-binding</keyword>
<evidence type="ECO:0000256" key="2">
    <source>
        <dbReference type="ARBA" id="ARBA00022801"/>
    </source>
</evidence>
<dbReference type="SUPFAM" id="SSF53649">
    <property type="entry name" value="Alkaline phosphatase-like"/>
    <property type="match status" value="1"/>
</dbReference>
<dbReference type="STRING" id="560819.SAMN05428998_13741"/>
<evidence type="ECO:0000313" key="5">
    <source>
        <dbReference type="Proteomes" id="UP000192917"/>
    </source>
</evidence>
<dbReference type="GO" id="GO:0008484">
    <property type="term" value="F:sulfuric ester hydrolase activity"/>
    <property type="evidence" value="ECO:0007669"/>
    <property type="project" value="TreeGrafter"/>
</dbReference>
<dbReference type="FunFam" id="3.40.720.10:FF:000062">
    <property type="entry name" value="Probable sulfatase"/>
    <property type="match status" value="1"/>
</dbReference>
<dbReference type="InterPro" id="IPR017850">
    <property type="entry name" value="Alkaline_phosphatase_core_sf"/>
</dbReference>
<dbReference type="Gene3D" id="3.40.720.10">
    <property type="entry name" value="Alkaline Phosphatase, subunit A"/>
    <property type="match status" value="1"/>
</dbReference>
<feature type="domain" description="Sulfatase N-terminal" evidence="3">
    <location>
        <begin position="5"/>
        <end position="388"/>
    </location>
</feature>
<evidence type="ECO:0000256" key="1">
    <source>
        <dbReference type="ARBA" id="ARBA00022723"/>
    </source>
</evidence>
<accession>A0A1Y6CMG3</accession>
<keyword evidence="5" id="KW-1185">Reference proteome</keyword>
<dbReference type="PANTHER" id="PTHR45953">
    <property type="entry name" value="IDURONATE 2-SULFATASE"/>
    <property type="match status" value="1"/>
</dbReference>
<dbReference type="RefSeq" id="WP_085126059.1">
    <property type="nucleotide sequence ID" value="NZ_FWZX01000037.1"/>
</dbReference>
<protein>
    <submittedName>
        <fullName evidence="4">Arylsulfatase A</fullName>
    </submittedName>
</protein>
<evidence type="ECO:0000259" key="3">
    <source>
        <dbReference type="Pfam" id="PF00884"/>
    </source>
</evidence>
<dbReference type="GO" id="GO:0005737">
    <property type="term" value="C:cytoplasm"/>
    <property type="evidence" value="ECO:0007669"/>
    <property type="project" value="TreeGrafter"/>
</dbReference>